<dbReference type="Proteomes" id="UP000694864">
    <property type="component" value="Chromosome 4"/>
</dbReference>
<dbReference type="InterPro" id="IPR032675">
    <property type="entry name" value="LRR_dom_sf"/>
</dbReference>
<dbReference type="GeneID" id="104783334"/>
<protein>
    <submittedName>
        <fullName evidence="2">F-box protein At3g58530-like isoform X1</fullName>
    </submittedName>
</protein>
<accession>A0ABM0YW86</accession>
<dbReference type="RefSeq" id="XP_010506780.1">
    <property type="nucleotide sequence ID" value="XM_010508478.2"/>
</dbReference>
<reference evidence="2" key="2">
    <citation type="submission" date="2025-08" db="UniProtKB">
        <authorList>
            <consortium name="RefSeq"/>
        </authorList>
    </citation>
    <scope>IDENTIFICATION</scope>
    <source>
        <tissue evidence="2">Leaf</tissue>
    </source>
</reference>
<proteinExistence type="predicted"/>
<evidence type="ECO:0000313" key="2">
    <source>
        <dbReference type="RefSeq" id="XP_010506780.1"/>
    </source>
</evidence>
<name>A0ABM0YW86_CAMSA</name>
<dbReference type="Gene3D" id="3.80.10.10">
    <property type="entry name" value="Ribonuclease Inhibitor"/>
    <property type="match status" value="1"/>
</dbReference>
<dbReference type="SUPFAM" id="SSF52047">
    <property type="entry name" value="RNI-like"/>
    <property type="match status" value="1"/>
</dbReference>
<sequence>MSGELHRLANRCVRITDEGVITMANSWTSLEFLSLFGIVGVTDRCLETLSQTCSATLTTLDANGCIGIKSKLGGGSQQQGQRVSYNKSKLTLGLRTVKIDKGFGNTNVAVEHVM</sequence>
<evidence type="ECO:0000313" key="1">
    <source>
        <dbReference type="Proteomes" id="UP000694864"/>
    </source>
</evidence>
<organism evidence="1 2">
    <name type="scientific">Camelina sativa</name>
    <name type="common">False flax</name>
    <name type="synonym">Myagrum sativum</name>
    <dbReference type="NCBI Taxonomy" id="90675"/>
    <lineage>
        <taxon>Eukaryota</taxon>
        <taxon>Viridiplantae</taxon>
        <taxon>Streptophyta</taxon>
        <taxon>Embryophyta</taxon>
        <taxon>Tracheophyta</taxon>
        <taxon>Spermatophyta</taxon>
        <taxon>Magnoliopsida</taxon>
        <taxon>eudicotyledons</taxon>
        <taxon>Gunneridae</taxon>
        <taxon>Pentapetalae</taxon>
        <taxon>rosids</taxon>
        <taxon>malvids</taxon>
        <taxon>Brassicales</taxon>
        <taxon>Brassicaceae</taxon>
        <taxon>Camelineae</taxon>
        <taxon>Camelina</taxon>
    </lineage>
</organism>
<gene>
    <name evidence="2" type="primary">LOC104783334</name>
</gene>
<keyword evidence="1" id="KW-1185">Reference proteome</keyword>
<reference evidence="1" key="1">
    <citation type="journal article" date="2014" name="Nat. Commun.">
        <title>The emerging biofuel crop Camelina sativa retains a highly undifferentiated hexaploid genome structure.</title>
        <authorList>
            <person name="Kagale S."/>
            <person name="Koh C."/>
            <person name="Nixon J."/>
            <person name="Bollina V."/>
            <person name="Clarke W.E."/>
            <person name="Tuteja R."/>
            <person name="Spillane C."/>
            <person name="Robinson S.J."/>
            <person name="Links M.G."/>
            <person name="Clarke C."/>
            <person name="Higgins E.E."/>
            <person name="Huebert T."/>
            <person name="Sharpe A.G."/>
            <person name="Parkin I.A."/>
        </authorList>
    </citation>
    <scope>NUCLEOTIDE SEQUENCE [LARGE SCALE GENOMIC DNA]</scope>
    <source>
        <strain evidence="1">cv. DH55</strain>
    </source>
</reference>